<dbReference type="EMBL" id="BSNF01000001">
    <property type="protein sequence ID" value="GLQ05405.1"/>
    <property type="molecule type" value="Genomic_DNA"/>
</dbReference>
<sequence>MSEKNKPKNAVEGDMDMDLGALDNNVGYHMRKAVLASQGSFLRETGVKLLTGQYSVMEIIAQNPGRTQSAIAHAAGLDRSSLVPILNQFQKNDLIVREPVENDKRAYAVSLTEKGQKELEDLREKVTRMEQRFITGLGVRNHKQLITLLKKFLDVL</sequence>
<dbReference type="InterPro" id="IPR036388">
    <property type="entry name" value="WH-like_DNA-bd_sf"/>
</dbReference>
<keyword evidence="3" id="KW-1185">Reference proteome</keyword>
<dbReference type="SMART" id="SM00347">
    <property type="entry name" value="HTH_MARR"/>
    <property type="match status" value="1"/>
</dbReference>
<dbReference type="RefSeq" id="WP_169559407.1">
    <property type="nucleotide sequence ID" value="NZ_BSNF01000001.1"/>
</dbReference>
<reference evidence="2" key="2">
    <citation type="submission" date="2023-01" db="EMBL/GenBank/DDBJ databases">
        <title>Draft genome sequence of Sneathiella chinensis strain NBRC 103408.</title>
        <authorList>
            <person name="Sun Q."/>
            <person name="Mori K."/>
        </authorList>
    </citation>
    <scope>NUCLEOTIDE SEQUENCE</scope>
    <source>
        <strain evidence="2">NBRC 103408</strain>
    </source>
</reference>
<accession>A0ABQ5U157</accession>
<dbReference type="InterPro" id="IPR039422">
    <property type="entry name" value="MarR/SlyA-like"/>
</dbReference>
<dbReference type="InterPro" id="IPR036390">
    <property type="entry name" value="WH_DNA-bd_sf"/>
</dbReference>
<name>A0ABQ5U157_9PROT</name>
<proteinExistence type="predicted"/>
<evidence type="ECO:0000259" key="1">
    <source>
        <dbReference type="PROSITE" id="PS50995"/>
    </source>
</evidence>
<dbReference type="SUPFAM" id="SSF46785">
    <property type="entry name" value="Winged helix' DNA-binding domain"/>
    <property type="match status" value="1"/>
</dbReference>
<dbReference type="PANTHER" id="PTHR33164:SF89">
    <property type="entry name" value="MARR FAMILY REGULATORY PROTEIN"/>
    <property type="match status" value="1"/>
</dbReference>
<dbReference type="PROSITE" id="PS50995">
    <property type="entry name" value="HTH_MARR_2"/>
    <property type="match status" value="1"/>
</dbReference>
<dbReference type="PANTHER" id="PTHR33164">
    <property type="entry name" value="TRANSCRIPTIONAL REGULATOR, MARR FAMILY"/>
    <property type="match status" value="1"/>
</dbReference>
<organism evidence="2 3">
    <name type="scientific">Sneathiella chinensis</name>
    <dbReference type="NCBI Taxonomy" id="349750"/>
    <lineage>
        <taxon>Bacteria</taxon>
        <taxon>Pseudomonadati</taxon>
        <taxon>Pseudomonadota</taxon>
        <taxon>Alphaproteobacteria</taxon>
        <taxon>Sneathiellales</taxon>
        <taxon>Sneathiellaceae</taxon>
        <taxon>Sneathiella</taxon>
    </lineage>
</organism>
<gene>
    <name evidence="2" type="ORF">GCM10007924_06260</name>
</gene>
<dbReference type="Gene3D" id="1.10.10.10">
    <property type="entry name" value="Winged helix-like DNA-binding domain superfamily/Winged helix DNA-binding domain"/>
    <property type="match status" value="1"/>
</dbReference>
<feature type="domain" description="HTH marR-type" evidence="1">
    <location>
        <begin position="23"/>
        <end position="154"/>
    </location>
</feature>
<evidence type="ECO:0000313" key="3">
    <source>
        <dbReference type="Proteomes" id="UP001161409"/>
    </source>
</evidence>
<protein>
    <submittedName>
        <fullName evidence="2">Transcriptional regulator, MarR family protein</fullName>
    </submittedName>
</protein>
<dbReference type="Proteomes" id="UP001161409">
    <property type="component" value="Unassembled WGS sequence"/>
</dbReference>
<evidence type="ECO:0000313" key="2">
    <source>
        <dbReference type="EMBL" id="GLQ05405.1"/>
    </source>
</evidence>
<reference evidence="2" key="1">
    <citation type="journal article" date="2014" name="Int. J. Syst. Evol. Microbiol.">
        <title>Complete genome of a new Firmicutes species belonging to the dominant human colonic microbiota ('Ruminococcus bicirculans') reveals two chromosomes and a selective capacity to utilize plant glucans.</title>
        <authorList>
            <consortium name="NISC Comparative Sequencing Program"/>
            <person name="Wegmann U."/>
            <person name="Louis P."/>
            <person name="Goesmann A."/>
            <person name="Henrissat B."/>
            <person name="Duncan S.H."/>
            <person name="Flint H.J."/>
        </authorList>
    </citation>
    <scope>NUCLEOTIDE SEQUENCE</scope>
    <source>
        <strain evidence="2">NBRC 103408</strain>
    </source>
</reference>
<dbReference type="InterPro" id="IPR000835">
    <property type="entry name" value="HTH_MarR-typ"/>
</dbReference>
<comment type="caution">
    <text evidence="2">The sequence shown here is derived from an EMBL/GenBank/DDBJ whole genome shotgun (WGS) entry which is preliminary data.</text>
</comment>
<dbReference type="Pfam" id="PF01047">
    <property type="entry name" value="MarR"/>
    <property type="match status" value="1"/>
</dbReference>
<dbReference type="PRINTS" id="PR00598">
    <property type="entry name" value="HTHMARR"/>
</dbReference>